<reference evidence="2 3" key="1">
    <citation type="submission" date="2018-05" db="EMBL/GenBank/DDBJ databases">
        <title>Chitinophaga sp. nov., isolated from rhizosphere soil of Alhagi.</title>
        <authorList>
            <person name="Liu Y."/>
        </authorList>
    </citation>
    <scope>NUCLEOTIDE SEQUENCE [LARGE SCALE GENOMIC DNA]</scope>
    <source>
        <strain evidence="2 3">T22</strain>
    </source>
</reference>
<keyword evidence="3" id="KW-1185">Reference proteome</keyword>
<dbReference type="RefSeq" id="WP_119075630.1">
    <property type="nucleotide sequence ID" value="NZ_CP029600.1"/>
</dbReference>
<gene>
    <name evidence="2" type="ORF">DLD77_00685</name>
</gene>
<accession>A0ABM6W8T2</accession>
<dbReference type="Proteomes" id="UP000246099">
    <property type="component" value="Chromosome"/>
</dbReference>
<feature type="chain" id="PRO_5046214817" evidence="1">
    <location>
        <begin position="21"/>
        <end position="371"/>
    </location>
</feature>
<evidence type="ECO:0000256" key="1">
    <source>
        <dbReference type="SAM" id="SignalP"/>
    </source>
</evidence>
<keyword evidence="1" id="KW-0732">Signal</keyword>
<feature type="signal peptide" evidence="1">
    <location>
        <begin position="1"/>
        <end position="20"/>
    </location>
</feature>
<protein>
    <submittedName>
        <fullName evidence="2">Uncharacterized protein</fullName>
    </submittedName>
</protein>
<sequence>MKNFFRLPALLLLLQTAVYAQSPKEYKPVIRSFGTLMDLENSKSLEPYSQKLLAAGFRDVTDSVKPKISNVRLLERVQRGASTMYELYYLPDGRIYELVMSIDGDKSTRYGAATKMGAQKIAFNKVSNTIYKELGSPTMSAMEWEQPYSRADWEDDARTAAALMQNKLFVFFGYVSDRYKGTDDASVYITLDPFLRVRIGVKDIELSKQTGVSQNKPASSDSDYSFMNTVNFMFKVDQTKLCNAIKRITTELKNGNESAIFGEKVDAETSVYYPKIELPYMNAIVEEHPYYYEYSGFLKSPVMSEKGYTEEFDALSGMVETCLGVKPVKLLPSSSSSLTKNIFAGNGFHLAVQQNESRTRVSIVIQVKKNS</sequence>
<evidence type="ECO:0000313" key="2">
    <source>
        <dbReference type="EMBL" id="AWO00326.1"/>
    </source>
</evidence>
<dbReference type="EMBL" id="CP029600">
    <property type="protein sequence ID" value="AWO00326.1"/>
    <property type="molecule type" value="Genomic_DNA"/>
</dbReference>
<organism evidence="2 3">
    <name type="scientific">Chitinophaga alhagiae</name>
    <dbReference type="NCBI Taxonomy" id="2203219"/>
    <lineage>
        <taxon>Bacteria</taxon>
        <taxon>Pseudomonadati</taxon>
        <taxon>Bacteroidota</taxon>
        <taxon>Chitinophagia</taxon>
        <taxon>Chitinophagales</taxon>
        <taxon>Chitinophagaceae</taxon>
        <taxon>Chitinophaga</taxon>
    </lineage>
</organism>
<proteinExistence type="predicted"/>
<name>A0ABM6W8T2_9BACT</name>
<evidence type="ECO:0000313" key="3">
    <source>
        <dbReference type="Proteomes" id="UP000246099"/>
    </source>
</evidence>